<keyword evidence="7 8" id="KW-0624">Polysaccharide degradation</keyword>
<protein>
    <recommendedName>
        <fullName evidence="3 8">Beta-amylase</fullName>
        <ecNumber evidence="3 8">3.2.1.2</ecNumber>
    </recommendedName>
</protein>
<dbReference type="SUPFAM" id="SSF51445">
    <property type="entry name" value="(Trans)glycosidases"/>
    <property type="match status" value="1"/>
</dbReference>
<name>D3AW45_HETP5</name>
<keyword evidence="10" id="KW-1185">Reference proteome</keyword>
<evidence type="ECO:0000256" key="5">
    <source>
        <dbReference type="ARBA" id="ARBA00023277"/>
    </source>
</evidence>
<evidence type="ECO:0000256" key="7">
    <source>
        <dbReference type="ARBA" id="ARBA00023326"/>
    </source>
</evidence>
<proteinExistence type="inferred from homology"/>
<dbReference type="GeneID" id="31355847"/>
<comment type="catalytic activity">
    <reaction evidence="1 8">
        <text>Hydrolysis of (1-&gt;4)-alpha-D-glucosidic linkages in polysaccharides so as to remove successive maltose units from the non-reducing ends of the chains.</text>
        <dbReference type="EC" id="3.2.1.2"/>
    </reaction>
</comment>
<dbReference type="PRINTS" id="PR00750">
    <property type="entry name" value="BETAAMYLASE"/>
</dbReference>
<evidence type="ECO:0000313" key="10">
    <source>
        <dbReference type="Proteomes" id="UP000001396"/>
    </source>
</evidence>
<dbReference type="PANTHER" id="PTHR31352:SF1">
    <property type="entry name" value="BETA-AMYLASE 3, CHLOROPLASTIC"/>
    <property type="match status" value="1"/>
</dbReference>
<dbReference type="Gene3D" id="3.20.20.80">
    <property type="entry name" value="Glycosidases"/>
    <property type="match status" value="1"/>
</dbReference>
<gene>
    <name evidence="9" type="ORF">PPL_00313</name>
</gene>
<evidence type="ECO:0000256" key="3">
    <source>
        <dbReference type="ARBA" id="ARBA00012594"/>
    </source>
</evidence>
<dbReference type="InterPro" id="IPR001554">
    <property type="entry name" value="Glyco_hydro_14"/>
</dbReference>
<reference evidence="9 10" key="1">
    <citation type="journal article" date="2011" name="Genome Res.">
        <title>Phylogeny-wide analysis of social amoeba genomes highlights ancient origins for complex intercellular communication.</title>
        <authorList>
            <person name="Heidel A.J."/>
            <person name="Lawal H.M."/>
            <person name="Felder M."/>
            <person name="Schilde C."/>
            <person name="Helps N.R."/>
            <person name="Tunggal B."/>
            <person name="Rivero F."/>
            <person name="John U."/>
            <person name="Schleicher M."/>
            <person name="Eichinger L."/>
            <person name="Platzer M."/>
            <person name="Noegel A.A."/>
            <person name="Schaap P."/>
            <person name="Gloeckner G."/>
        </authorList>
    </citation>
    <scope>NUCLEOTIDE SEQUENCE [LARGE SCALE GENOMIC DNA]</scope>
    <source>
        <strain evidence="10">ATCC 26659 / Pp 5 / PN500</strain>
    </source>
</reference>
<evidence type="ECO:0000256" key="6">
    <source>
        <dbReference type="ARBA" id="ARBA00023295"/>
    </source>
</evidence>
<dbReference type="InterPro" id="IPR018238">
    <property type="entry name" value="Glyco_hydro_14_CS"/>
</dbReference>
<dbReference type="PROSITE" id="PS00506">
    <property type="entry name" value="BETA_AMYLASE_1"/>
    <property type="match status" value="1"/>
</dbReference>
<dbReference type="RefSeq" id="XP_020438623.1">
    <property type="nucleotide sequence ID" value="XM_020571349.1"/>
</dbReference>
<evidence type="ECO:0000256" key="4">
    <source>
        <dbReference type="ARBA" id="ARBA00022801"/>
    </source>
</evidence>
<dbReference type="InterPro" id="IPR017853">
    <property type="entry name" value="GH"/>
</dbReference>
<dbReference type="EMBL" id="ADBJ01000002">
    <property type="protein sequence ID" value="EFA86518.1"/>
    <property type="molecule type" value="Genomic_DNA"/>
</dbReference>
<dbReference type="AlphaFoldDB" id="D3AW45"/>
<evidence type="ECO:0000256" key="8">
    <source>
        <dbReference type="RuleBase" id="RU000509"/>
    </source>
</evidence>
<dbReference type="PROSITE" id="PS00679">
    <property type="entry name" value="BETA_AMYLASE_2"/>
    <property type="match status" value="1"/>
</dbReference>
<comment type="similarity">
    <text evidence="2 8">Belongs to the glycosyl hydrolase 14 family.</text>
</comment>
<dbReference type="InParanoid" id="D3AW45"/>
<dbReference type="GO" id="GO:0016161">
    <property type="term" value="F:beta-amylase activity"/>
    <property type="evidence" value="ECO:0007669"/>
    <property type="project" value="UniProtKB-EC"/>
</dbReference>
<comment type="caution">
    <text evidence="9">The sequence shown here is derived from an EMBL/GenBank/DDBJ whole genome shotgun (WGS) entry which is preliminary data.</text>
</comment>
<keyword evidence="4 8" id="KW-0378">Hydrolase</keyword>
<organism evidence="9 10">
    <name type="scientific">Heterostelium pallidum (strain ATCC 26659 / Pp 5 / PN500)</name>
    <name type="common">Cellular slime mold</name>
    <name type="synonym">Polysphondylium pallidum</name>
    <dbReference type="NCBI Taxonomy" id="670386"/>
    <lineage>
        <taxon>Eukaryota</taxon>
        <taxon>Amoebozoa</taxon>
        <taxon>Evosea</taxon>
        <taxon>Eumycetozoa</taxon>
        <taxon>Dictyostelia</taxon>
        <taxon>Acytosteliales</taxon>
        <taxon>Acytosteliaceae</taxon>
        <taxon>Heterostelium</taxon>
    </lineage>
</organism>
<keyword evidence="6 8" id="KW-0326">Glycosidase</keyword>
<evidence type="ECO:0000256" key="2">
    <source>
        <dbReference type="ARBA" id="ARBA00005652"/>
    </source>
</evidence>
<keyword evidence="5 8" id="KW-0119">Carbohydrate metabolism</keyword>
<evidence type="ECO:0000313" key="9">
    <source>
        <dbReference type="EMBL" id="EFA86518.1"/>
    </source>
</evidence>
<dbReference type="STRING" id="670386.D3AW45"/>
<sequence>MAMPIPLTRVRLCFGWPDCLGCQCLQAVRVDTVVDVAIPWQSHDKFVGRDSECCEIVHSLLDAGWCDAGLCHQTGVECGQYRLLGIDWILNIEIDTVKVRVLHERQLFGDPLLLVRLVGELVDGEARSIDETHAMTVRGAEQLWIGIRVEKSDRCQDAPVVGLVALLFSLSIRTLFAFDEPSGVPVYVMLPLDTLSNDNQLNNASTLYQQLVYLKENSQISGVMTDVWWGLVEQQPNQYNWSGYEQLFNLVTKANLNIKVTLSFHQCGGNVGDTCNIPLPPWVLSVGKSNPDIFYTDQSLNRDEEYLSCGIDLEPLFGGRTPVDIYADFMASFKQTFAYLMPETLREIQVGLGPAGEMRYPSYQLAYWTFPGVGEFQCYDKYLLAQLAAAANTSGNPLWGHAGPNNAGTYNSVPSQTGFFYNGFQNYQSTYGQFFLTWYSDTLIAHGDRILSQASSIFAHTNVNLTAKVSGIHWWYGDPSHAAELTAGYKNDQGQAYIDIATMFAKHGVAFDFTCLEMRDSEQPASCLCRPEELVGQTKQAAMQAQISYSGENALQRYDQAAYSEIEYESTRYNFLISGFSYLRLDDYLLSSQAFPLFQSFVSTMSSLQA</sequence>
<dbReference type="Proteomes" id="UP000001396">
    <property type="component" value="Unassembled WGS sequence"/>
</dbReference>
<accession>D3AW45</accession>
<evidence type="ECO:0000256" key="1">
    <source>
        <dbReference type="ARBA" id="ARBA00000546"/>
    </source>
</evidence>
<dbReference type="Pfam" id="PF01373">
    <property type="entry name" value="Glyco_hydro_14"/>
    <property type="match status" value="1"/>
</dbReference>
<dbReference type="EC" id="3.2.1.2" evidence="3 8"/>
<dbReference type="PANTHER" id="PTHR31352">
    <property type="entry name" value="BETA-AMYLASE 1, CHLOROPLASTIC"/>
    <property type="match status" value="1"/>
</dbReference>
<dbReference type="OMA" id="HADQDCC"/>
<dbReference type="GO" id="GO:0000272">
    <property type="term" value="P:polysaccharide catabolic process"/>
    <property type="evidence" value="ECO:0007669"/>
    <property type="project" value="UniProtKB-KW"/>
</dbReference>